<evidence type="ECO:0000313" key="3">
    <source>
        <dbReference type="Proteomes" id="UP001141552"/>
    </source>
</evidence>
<accession>A0A9Q0GGU6</accession>
<gene>
    <name evidence="2" type="ORF">Tsubulata_017960</name>
</gene>
<dbReference type="AlphaFoldDB" id="A0A9Q0GGU6"/>
<dbReference type="EMBL" id="JAKUCV010000938">
    <property type="protein sequence ID" value="KAJ4848289.1"/>
    <property type="molecule type" value="Genomic_DNA"/>
</dbReference>
<evidence type="ECO:0000256" key="1">
    <source>
        <dbReference type="SAM" id="MobiDB-lite"/>
    </source>
</evidence>
<reference evidence="2" key="2">
    <citation type="journal article" date="2023" name="Plants (Basel)">
        <title>Annotation of the Turnera subulata (Passifloraceae) Draft Genome Reveals the S-Locus Evolved after the Divergence of Turneroideae from Passifloroideae in a Stepwise Manner.</title>
        <authorList>
            <person name="Henning P.M."/>
            <person name="Roalson E.H."/>
            <person name="Mir W."/>
            <person name="McCubbin A.G."/>
            <person name="Shore J.S."/>
        </authorList>
    </citation>
    <scope>NUCLEOTIDE SEQUENCE</scope>
    <source>
        <strain evidence="2">F60SS</strain>
    </source>
</reference>
<evidence type="ECO:0000313" key="2">
    <source>
        <dbReference type="EMBL" id="KAJ4848289.1"/>
    </source>
</evidence>
<keyword evidence="3" id="KW-1185">Reference proteome</keyword>
<comment type="caution">
    <text evidence="2">The sequence shown here is derived from an EMBL/GenBank/DDBJ whole genome shotgun (WGS) entry which is preliminary data.</text>
</comment>
<organism evidence="2 3">
    <name type="scientific">Turnera subulata</name>
    <dbReference type="NCBI Taxonomy" id="218843"/>
    <lineage>
        <taxon>Eukaryota</taxon>
        <taxon>Viridiplantae</taxon>
        <taxon>Streptophyta</taxon>
        <taxon>Embryophyta</taxon>
        <taxon>Tracheophyta</taxon>
        <taxon>Spermatophyta</taxon>
        <taxon>Magnoliopsida</taxon>
        <taxon>eudicotyledons</taxon>
        <taxon>Gunneridae</taxon>
        <taxon>Pentapetalae</taxon>
        <taxon>rosids</taxon>
        <taxon>fabids</taxon>
        <taxon>Malpighiales</taxon>
        <taxon>Passifloraceae</taxon>
        <taxon>Turnera</taxon>
    </lineage>
</organism>
<feature type="region of interest" description="Disordered" evidence="1">
    <location>
        <begin position="101"/>
        <end position="150"/>
    </location>
</feature>
<reference evidence="2" key="1">
    <citation type="submission" date="2022-02" db="EMBL/GenBank/DDBJ databases">
        <authorList>
            <person name="Henning P.M."/>
            <person name="McCubbin A.G."/>
            <person name="Shore J.S."/>
        </authorList>
    </citation>
    <scope>NUCLEOTIDE SEQUENCE</scope>
    <source>
        <strain evidence="2">F60SS</strain>
        <tissue evidence="2">Leaves</tissue>
    </source>
</reference>
<protein>
    <submittedName>
        <fullName evidence="2">Uncharacterized protein</fullName>
    </submittedName>
</protein>
<proteinExistence type="predicted"/>
<feature type="compositionally biased region" description="Basic and acidic residues" evidence="1">
    <location>
        <begin position="109"/>
        <end position="122"/>
    </location>
</feature>
<dbReference type="Proteomes" id="UP001141552">
    <property type="component" value="Unassembled WGS sequence"/>
</dbReference>
<name>A0A9Q0GGU6_9ROSI</name>
<feature type="compositionally biased region" description="Basic and acidic residues" evidence="1">
    <location>
        <begin position="132"/>
        <end position="150"/>
    </location>
</feature>
<sequence>MWDNSVTTNYFLKHTRCITHFNDPDMVKDVLAIGTERKIFIGQEGMTLSNLLDLCSFIKTKEGQEEITKIQRRKKLERKAKEKNMSVHDFALVRAFNQQMQEYSKGTKRTREEEEKKMEGLRKHQMAAQEAQSERKLNEKKMKVAIKKEQ</sequence>